<accession>A0A2P6N6J4</accession>
<feature type="region of interest" description="Disordered" evidence="1">
    <location>
        <begin position="203"/>
        <end position="235"/>
    </location>
</feature>
<gene>
    <name evidence="2" type="ORF">PROFUN_12830</name>
</gene>
<feature type="region of interest" description="Disordered" evidence="1">
    <location>
        <begin position="138"/>
        <end position="190"/>
    </location>
</feature>
<evidence type="ECO:0000313" key="2">
    <source>
        <dbReference type="EMBL" id="PRP79569.1"/>
    </source>
</evidence>
<comment type="caution">
    <text evidence="2">The sequence shown here is derived from an EMBL/GenBank/DDBJ whole genome shotgun (WGS) entry which is preliminary data.</text>
</comment>
<feature type="compositionally biased region" description="Polar residues" evidence="1">
    <location>
        <begin position="138"/>
        <end position="151"/>
    </location>
</feature>
<proteinExistence type="predicted"/>
<protein>
    <submittedName>
        <fullName evidence="2">Uncharacterized protein</fullName>
    </submittedName>
</protein>
<sequence length="303" mass="33900">MMESQGNVSSSPQGRYEGPGLSQMELTEQLKQLNWTHRKADSSTMEEEHGDKKICPMPHCRNEVRRGRYCNSCQKRKESLNRTLAQQGIHLPTQRRMRGSTSVENLSHLVNAAQTAGKMETTTTPMDVIIARKKYRSESMSSLPTFPTSDFRTLVPLEPHPNQHPINASDDPFNSKPTLSRSSSTSSISDEAGFSANYHSNSSSTMSIHSLLSPSSPDQDRSRTSSFSSNADETPMEVEALRKAHSLEEQQLLQKRLTEERILKLDRVLIELAGGEQQAGRLLKKYLTSSLGRLRLTNNPSTQ</sequence>
<reference evidence="2 3" key="1">
    <citation type="journal article" date="2018" name="Genome Biol. Evol.">
        <title>Multiple Roots of Fruiting Body Formation in Amoebozoa.</title>
        <authorList>
            <person name="Hillmann F."/>
            <person name="Forbes G."/>
            <person name="Novohradska S."/>
            <person name="Ferling I."/>
            <person name="Riege K."/>
            <person name="Groth M."/>
            <person name="Westermann M."/>
            <person name="Marz M."/>
            <person name="Spaller T."/>
            <person name="Winckler T."/>
            <person name="Schaap P."/>
            <person name="Glockner G."/>
        </authorList>
    </citation>
    <scope>NUCLEOTIDE SEQUENCE [LARGE SCALE GENOMIC DNA]</scope>
    <source>
        <strain evidence="2 3">Jena</strain>
    </source>
</reference>
<name>A0A2P6N6J4_9EUKA</name>
<feature type="compositionally biased region" description="Low complexity" evidence="1">
    <location>
        <begin position="203"/>
        <end position="217"/>
    </location>
</feature>
<dbReference type="Proteomes" id="UP000241769">
    <property type="component" value="Unassembled WGS sequence"/>
</dbReference>
<organism evidence="2 3">
    <name type="scientific">Planoprotostelium fungivorum</name>
    <dbReference type="NCBI Taxonomy" id="1890364"/>
    <lineage>
        <taxon>Eukaryota</taxon>
        <taxon>Amoebozoa</taxon>
        <taxon>Evosea</taxon>
        <taxon>Variosea</taxon>
        <taxon>Cavosteliida</taxon>
        <taxon>Cavosteliaceae</taxon>
        <taxon>Planoprotostelium</taxon>
    </lineage>
</organism>
<evidence type="ECO:0000256" key="1">
    <source>
        <dbReference type="SAM" id="MobiDB-lite"/>
    </source>
</evidence>
<dbReference type="EMBL" id="MDYQ01000179">
    <property type="protein sequence ID" value="PRP79569.1"/>
    <property type="molecule type" value="Genomic_DNA"/>
</dbReference>
<feature type="compositionally biased region" description="Polar residues" evidence="1">
    <location>
        <begin position="1"/>
        <end position="13"/>
    </location>
</feature>
<feature type="compositionally biased region" description="Low complexity" evidence="1">
    <location>
        <begin position="180"/>
        <end position="190"/>
    </location>
</feature>
<keyword evidence="3" id="KW-1185">Reference proteome</keyword>
<dbReference type="InParanoid" id="A0A2P6N6J4"/>
<evidence type="ECO:0000313" key="3">
    <source>
        <dbReference type="Proteomes" id="UP000241769"/>
    </source>
</evidence>
<dbReference type="AlphaFoldDB" id="A0A2P6N6J4"/>
<feature type="region of interest" description="Disordered" evidence="1">
    <location>
        <begin position="1"/>
        <end position="20"/>
    </location>
</feature>